<dbReference type="Pfam" id="PF11188">
    <property type="entry name" value="DUF2975"/>
    <property type="match status" value="1"/>
</dbReference>
<comment type="caution">
    <text evidence="2">The sequence shown here is derived from an EMBL/GenBank/DDBJ whole genome shotgun (WGS) entry which is preliminary data.</text>
</comment>
<name>A0A7M3SWK2_9FLAO</name>
<dbReference type="RefSeq" id="WP_156272835.1">
    <property type="nucleotide sequence ID" value="NZ_BAABGI010000005.1"/>
</dbReference>
<accession>A0A7M3SWK2</accession>
<dbReference type="EMBL" id="VJVW01000001">
    <property type="protein sequence ID" value="MUP40983.1"/>
    <property type="molecule type" value="Genomic_DNA"/>
</dbReference>
<protein>
    <submittedName>
        <fullName evidence="2">DUF2975 domain-containing protein</fullName>
    </submittedName>
</protein>
<dbReference type="Proteomes" id="UP000460416">
    <property type="component" value="Unassembled WGS sequence"/>
</dbReference>
<dbReference type="OrthoDB" id="1444072at2"/>
<feature type="transmembrane region" description="Helical" evidence="1">
    <location>
        <begin position="112"/>
        <end position="130"/>
    </location>
</feature>
<keyword evidence="1" id="KW-1133">Transmembrane helix</keyword>
<feature type="transmembrane region" description="Helical" evidence="1">
    <location>
        <begin position="20"/>
        <end position="40"/>
    </location>
</feature>
<keyword evidence="1" id="KW-0812">Transmembrane</keyword>
<organism evidence="2 3">
    <name type="scientific">Christiangramia aestuarii</name>
    <dbReference type="NCBI Taxonomy" id="1028746"/>
    <lineage>
        <taxon>Bacteria</taxon>
        <taxon>Pseudomonadati</taxon>
        <taxon>Bacteroidota</taxon>
        <taxon>Flavobacteriia</taxon>
        <taxon>Flavobacteriales</taxon>
        <taxon>Flavobacteriaceae</taxon>
        <taxon>Christiangramia</taxon>
    </lineage>
</organism>
<reference evidence="2 3" key="1">
    <citation type="submission" date="2019-07" db="EMBL/GenBank/DDBJ databases">
        <title>Gramella aestuarii sp. nov., isolated from a tidal flat, and emended description of Gramella echinicola.</title>
        <authorList>
            <person name="Liu L."/>
        </authorList>
    </citation>
    <scope>NUCLEOTIDE SEQUENCE [LARGE SCALE GENOMIC DNA]</scope>
    <source>
        <strain evidence="2 3">BS12</strain>
    </source>
</reference>
<proteinExistence type="predicted"/>
<dbReference type="InterPro" id="IPR021354">
    <property type="entry name" value="DUF2975"/>
</dbReference>
<sequence length="172" mass="19709">MNNRILKITALLARFMQAGYALLILFFLYLGISSFFNWPLPESVGANSWLKLNFSADEEIIDSSFNRVFFSVQSIGIYLLFILTLQALVKVISSIKSLNAFRKESIAEFRKIGMFIFLVFLIGAVKLSYINNSLSIEFSPDLEYLLIALLSWVIAEVFKEGNRLWEENELTI</sequence>
<keyword evidence="3" id="KW-1185">Reference proteome</keyword>
<dbReference type="AlphaFoldDB" id="A0A7M3SWK2"/>
<feature type="transmembrane region" description="Helical" evidence="1">
    <location>
        <begin position="75"/>
        <end position="92"/>
    </location>
</feature>
<evidence type="ECO:0000256" key="1">
    <source>
        <dbReference type="SAM" id="Phobius"/>
    </source>
</evidence>
<keyword evidence="1" id="KW-0472">Membrane</keyword>
<gene>
    <name evidence="2" type="ORF">FLP08_00210</name>
</gene>
<evidence type="ECO:0000313" key="3">
    <source>
        <dbReference type="Proteomes" id="UP000460416"/>
    </source>
</evidence>
<evidence type="ECO:0000313" key="2">
    <source>
        <dbReference type="EMBL" id="MUP40983.1"/>
    </source>
</evidence>